<evidence type="ECO:0000256" key="3">
    <source>
        <dbReference type="ARBA" id="ARBA00022722"/>
    </source>
</evidence>
<name>A0A5P3MST4_NEIAN</name>
<dbReference type="Proteomes" id="UP000325536">
    <property type="component" value="Chromosome"/>
</dbReference>
<feature type="coiled-coil region" evidence="6">
    <location>
        <begin position="317"/>
        <end position="344"/>
    </location>
</feature>
<evidence type="ECO:0000256" key="4">
    <source>
        <dbReference type="ARBA" id="ARBA00022801"/>
    </source>
</evidence>
<dbReference type="Gene3D" id="3.90.1640.30">
    <property type="match status" value="1"/>
</dbReference>
<evidence type="ECO:0000256" key="6">
    <source>
        <dbReference type="SAM" id="Coils"/>
    </source>
</evidence>
<keyword evidence="6" id="KW-0175">Coiled coil</keyword>
<evidence type="ECO:0000256" key="5">
    <source>
        <dbReference type="ARBA" id="ARBA00022839"/>
    </source>
</evidence>
<dbReference type="Gene3D" id="3.10.310.30">
    <property type="match status" value="1"/>
</dbReference>
<proteinExistence type="inferred from homology"/>
<dbReference type="Pfam" id="PF17768">
    <property type="entry name" value="RecJ_OB"/>
    <property type="match status" value="1"/>
</dbReference>
<evidence type="ECO:0000256" key="1">
    <source>
        <dbReference type="ARBA" id="ARBA00005915"/>
    </source>
</evidence>
<evidence type="ECO:0000313" key="10">
    <source>
        <dbReference type="EMBL" id="QEY24588.1"/>
    </source>
</evidence>
<dbReference type="PANTHER" id="PTHR30255:SF2">
    <property type="entry name" value="SINGLE-STRANDED-DNA-SPECIFIC EXONUCLEASE RECJ"/>
    <property type="match status" value="1"/>
</dbReference>
<reference evidence="10 11" key="1">
    <citation type="submission" date="2018-08" db="EMBL/GenBank/DDBJ databases">
        <title>Neisseria animalis ATCC 49930 complete genome.</title>
        <authorList>
            <person name="Veseli I.A."/>
            <person name="Mascarenhas dos Santos A.C."/>
            <person name="Buttler R."/>
            <person name="Pombert J.-F."/>
        </authorList>
    </citation>
    <scope>NUCLEOTIDE SEQUENCE [LARGE SCALE GENOMIC DNA]</scope>
    <source>
        <strain evidence="10 11">ATCC 49930</strain>
    </source>
</reference>
<dbReference type="SUPFAM" id="SSF64182">
    <property type="entry name" value="DHH phosphoesterases"/>
    <property type="match status" value="1"/>
</dbReference>
<dbReference type="AlphaFoldDB" id="A0A5P3MST4"/>
<protein>
    <recommendedName>
        <fullName evidence="2">Single-stranded-DNA-specific exonuclease RecJ</fullName>
    </recommendedName>
</protein>
<evidence type="ECO:0000313" key="11">
    <source>
        <dbReference type="Proteomes" id="UP000325536"/>
    </source>
</evidence>
<dbReference type="RefSeq" id="WP_123794827.1">
    <property type="nucleotide sequence ID" value="NZ_CP031699.1"/>
</dbReference>
<comment type="similarity">
    <text evidence="1">Belongs to the RecJ family.</text>
</comment>
<feature type="domain" description="DDH" evidence="7">
    <location>
        <begin position="74"/>
        <end position="213"/>
    </location>
</feature>
<sequence length="577" mass="63233">MSVKIQTRPVNQTVCDTLIHAGADPLIARLCAARDVQSPQELDDKLTGLLPYQTLTNCEAAAARLADAVEGGEKILIVADYDADGATACSVGMGGLGAMGAKVDFLVPNRFEHGYGLTPELSEIAAAQGVKLLVTVDNGIASLAGVARAQALGLDVVVTDHHLPAEQVPDCIIVNPNQKGCGFASKNLAGVGVIFYVLMALRAELRRRGYFLRRAEKPFSDGMERIAEPNLAEFLDLVALGTVADVVPLDHNNRILVSQGLKRMRSGKMRPGIRALFEAARRDWRKAQPFDMGFALGPRINAAGRLDDMSVGIACLLAQNEADAQMLAAQLNDLNTERREIEQSMLQDALDSFPDILPAGRTTLVAYRDDFHQGVVGIVASRLKDRFYRPTIVFAPADNGEVRGSGRSIPNLHLRDALDLVSKRHPDLILKFGGHAMAAGLSILEQNIPAFQTAFEAAVRDMVGDDDLSQTFVTDGSLPAAEITLEQAQNLARHVWGQGFAPPSFTDKFHVVRQQFMGAEGKHKKVWLQKDGYEFEAMFWRCSEDLPEYIRTVYRPVANEWRNNVELQLYIDYWEAA</sequence>
<dbReference type="InterPro" id="IPR001667">
    <property type="entry name" value="DDH_dom"/>
</dbReference>
<dbReference type="NCBIfam" id="TIGR00644">
    <property type="entry name" value="recJ"/>
    <property type="match status" value="1"/>
</dbReference>
<dbReference type="GO" id="GO:0006281">
    <property type="term" value="P:DNA repair"/>
    <property type="evidence" value="ECO:0007669"/>
    <property type="project" value="InterPro"/>
</dbReference>
<dbReference type="FunFam" id="3.90.1640.30:FF:000001">
    <property type="entry name" value="Single-stranded-DNA-specific exonuclease RecJ"/>
    <property type="match status" value="1"/>
</dbReference>
<dbReference type="InterPro" id="IPR003156">
    <property type="entry name" value="DHHA1_dom"/>
</dbReference>
<organism evidence="10 11">
    <name type="scientific">Neisseria animalis</name>
    <dbReference type="NCBI Taxonomy" id="492"/>
    <lineage>
        <taxon>Bacteria</taxon>
        <taxon>Pseudomonadati</taxon>
        <taxon>Pseudomonadota</taxon>
        <taxon>Betaproteobacteria</taxon>
        <taxon>Neisseriales</taxon>
        <taxon>Neisseriaceae</taxon>
        <taxon>Neisseria</taxon>
    </lineage>
</organism>
<dbReference type="InterPro" id="IPR004610">
    <property type="entry name" value="RecJ"/>
</dbReference>
<evidence type="ECO:0000259" key="7">
    <source>
        <dbReference type="Pfam" id="PF01368"/>
    </source>
</evidence>
<evidence type="ECO:0000256" key="2">
    <source>
        <dbReference type="ARBA" id="ARBA00019841"/>
    </source>
</evidence>
<feature type="domain" description="DHHA1" evidence="8">
    <location>
        <begin position="363"/>
        <end position="460"/>
    </location>
</feature>
<dbReference type="Pfam" id="PF01368">
    <property type="entry name" value="DHH"/>
    <property type="match status" value="1"/>
</dbReference>
<dbReference type="GO" id="GO:0003676">
    <property type="term" value="F:nucleic acid binding"/>
    <property type="evidence" value="ECO:0007669"/>
    <property type="project" value="InterPro"/>
</dbReference>
<feature type="domain" description="RecJ OB" evidence="9">
    <location>
        <begin position="474"/>
        <end position="572"/>
    </location>
</feature>
<dbReference type="KEGG" id="naq:D0T90_09030"/>
<evidence type="ECO:0000259" key="9">
    <source>
        <dbReference type="Pfam" id="PF17768"/>
    </source>
</evidence>
<dbReference type="EMBL" id="CP031699">
    <property type="protein sequence ID" value="QEY24588.1"/>
    <property type="molecule type" value="Genomic_DNA"/>
</dbReference>
<dbReference type="InterPro" id="IPR038763">
    <property type="entry name" value="DHH_sf"/>
</dbReference>
<dbReference type="InterPro" id="IPR051673">
    <property type="entry name" value="SSDNA_exonuclease_RecJ"/>
</dbReference>
<dbReference type="OrthoDB" id="9809852at2"/>
<dbReference type="GO" id="GO:0008409">
    <property type="term" value="F:5'-3' exonuclease activity"/>
    <property type="evidence" value="ECO:0007669"/>
    <property type="project" value="InterPro"/>
</dbReference>
<gene>
    <name evidence="10" type="primary">recJ</name>
    <name evidence="10" type="ORF">D0T90_09030</name>
</gene>
<dbReference type="PANTHER" id="PTHR30255">
    <property type="entry name" value="SINGLE-STRANDED-DNA-SPECIFIC EXONUCLEASE RECJ"/>
    <property type="match status" value="1"/>
</dbReference>
<keyword evidence="4" id="KW-0378">Hydrolase</keyword>
<dbReference type="Pfam" id="PF02272">
    <property type="entry name" value="DHHA1"/>
    <property type="match status" value="1"/>
</dbReference>
<evidence type="ECO:0000259" key="8">
    <source>
        <dbReference type="Pfam" id="PF02272"/>
    </source>
</evidence>
<accession>A0A5P3MST4</accession>
<keyword evidence="3" id="KW-0540">Nuclease</keyword>
<dbReference type="GO" id="GO:0006310">
    <property type="term" value="P:DNA recombination"/>
    <property type="evidence" value="ECO:0007669"/>
    <property type="project" value="InterPro"/>
</dbReference>
<keyword evidence="11" id="KW-1185">Reference proteome</keyword>
<dbReference type="InterPro" id="IPR041122">
    <property type="entry name" value="RecJ_OB"/>
</dbReference>
<keyword evidence="5 10" id="KW-0269">Exonuclease</keyword>